<feature type="region of interest" description="Disordered" evidence="1">
    <location>
        <begin position="19"/>
        <end position="40"/>
    </location>
</feature>
<feature type="compositionally biased region" description="Basic and acidic residues" evidence="1">
    <location>
        <begin position="30"/>
        <end position="40"/>
    </location>
</feature>
<reference evidence="3" key="1">
    <citation type="journal article" date="2015" name="BMC Genomics">
        <title>Draft genome of a commonly misdiagnosed multidrug resistant pathogen Candida auris.</title>
        <authorList>
            <person name="Chatterjee S."/>
            <person name="Alampalli S.V."/>
            <person name="Nageshan R.K."/>
            <person name="Chettiar S.T."/>
            <person name="Joshi S."/>
            <person name="Tatu U.S."/>
        </authorList>
    </citation>
    <scope>NUCLEOTIDE SEQUENCE [LARGE SCALE GENOMIC DNA]</scope>
    <source>
        <strain evidence="3">6684</strain>
    </source>
</reference>
<dbReference type="AlphaFoldDB" id="A0A0L0NXY9"/>
<comment type="caution">
    <text evidence="2">The sequence shown here is derived from an EMBL/GenBank/DDBJ whole genome shotgun (WGS) entry which is preliminary data.</text>
</comment>
<dbReference type="EMBL" id="LGST01000027">
    <property type="protein sequence ID" value="KND99051.1"/>
    <property type="molecule type" value="Genomic_DNA"/>
</dbReference>
<evidence type="ECO:0000313" key="2">
    <source>
        <dbReference type="EMBL" id="KND99051.1"/>
    </source>
</evidence>
<evidence type="ECO:0000313" key="3">
    <source>
        <dbReference type="Proteomes" id="UP000037122"/>
    </source>
</evidence>
<dbReference type="VEuPathDB" id="FungiDB:QG37_04114"/>
<evidence type="ECO:0000256" key="1">
    <source>
        <dbReference type="SAM" id="MobiDB-lite"/>
    </source>
</evidence>
<organism evidence="2 3">
    <name type="scientific">Candidozyma auris</name>
    <name type="common">Yeast</name>
    <name type="synonym">Candida auris</name>
    <dbReference type="NCBI Taxonomy" id="498019"/>
    <lineage>
        <taxon>Eukaryota</taxon>
        <taxon>Fungi</taxon>
        <taxon>Dikarya</taxon>
        <taxon>Ascomycota</taxon>
        <taxon>Saccharomycotina</taxon>
        <taxon>Pichiomycetes</taxon>
        <taxon>Metschnikowiaceae</taxon>
        <taxon>Candidozyma</taxon>
    </lineage>
</organism>
<protein>
    <submittedName>
        <fullName evidence="2">Uncharacterized protein</fullName>
    </submittedName>
</protein>
<proteinExistence type="predicted"/>
<name>A0A0L0NXY9_CANAR</name>
<dbReference type="Proteomes" id="UP000037122">
    <property type="component" value="Unassembled WGS sequence"/>
</dbReference>
<accession>A0A0L0NXY9</accession>
<sequence length="66" mass="6997">MIQLLEQEVFLGGFSSKVRRGRAKGGSLEENSKSEGLDGPEKLVGIFEESVNAAKVALQTAPTGPH</sequence>
<gene>
    <name evidence="2" type="ORF">QG37_04114</name>
</gene>